<accession>A0A0A0DLM2</accession>
<feature type="transmembrane region" description="Helical" evidence="1">
    <location>
        <begin position="149"/>
        <end position="171"/>
    </location>
</feature>
<dbReference type="AlphaFoldDB" id="A0A0A0DLM2"/>
<feature type="transmembrane region" description="Helical" evidence="1">
    <location>
        <begin position="111"/>
        <end position="137"/>
    </location>
</feature>
<evidence type="ECO:0000313" key="3">
    <source>
        <dbReference type="Proteomes" id="UP000030019"/>
    </source>
</evidence>
<keyword evidence="3" id="KW-1185">Reference proteome</keyword>
<protein>
    <submittedName>
        <fullName evidence="2">Putative Integral membrane protein (Putative)</fullName>
    </submittedName>
</protein>
<keyword evidence="1" id="KW-0812">Transmembrane</keyword>
<dbReference type="STRING" id="176090.SSIN_0319"/>
<dbReference type="RefSeq" id="WP_037614982.1">
    <property type="nucleotide sequence ID" value="NZ_JPEN01000029.1"/>
</dbReference>
<sequence length="199" mass="21685">MTRTEYLAQLDHYLKKLPAKDYQEAMDYFTEYFDEVGPEGEAAAMAELGSPKEAAHEIIINLLDKKIEEDSQDASSVKNSKQIVQIAILSILAAPLAIPLLILALTLVFTFFLLISVFAFVMATFAFAMFAMGASLIWDSLTLGMGTSIPAFALSLGMSLLALGLAGLFYLSIGPILRFIKLSFVKLAQALARKGGRHV</sequence>
<evidence type="ECO:0000256" key="1">
    <source>
        <dbReference type="SAM" id="Phobius"/>
    </source>
</evidence>
<dbReference type="EMBL" id="JPEN01000029">
    <property type="protein sequence ID" value="KGM37827.1"/>
    <property type="molecule type" value="Genomic_DNA"/>
</dbReference>
<feature type="transmembrane region" description="Helical" evidence="1">
    <location>
        <begin position="83"/>
        <end position="104"/>
    </location>
</feature>
<proteinExistence type="predicted"/>
<dbReference type="PATRIC" id="fig|176090.4.peg.317"/>
<comment type="caution">
    <text evidence="2">The sequence shown here is derived from an EMBL/GenBank/DDBJ whole genome shotgun (WGS) entry which is preliminary data.</text>
</comment>
<keyword evidence="1" id="KW-1133">Transmembrane helix</keyword>
<evidence type="ECO:0000313" key="2">
    <source>
        <dbReference type="EMBL" id="KGM37827.1"/>
    </source>
</evidence>
<gene>
    <name evidence="2" type="ORF">SSIN_0319</name>
</gene>
<reference evidence="2 3" key="1">
    <citation type="submission" date="2014-06" db="EMBL/GenBank/DDBJ databases">
        <authorList>
            <person name="Teng J.L."/>
            <person name="Huang Y."/>
            <person name="Tse H."/>
            <person name="Lau S.K."/>
            <person name="Woo P.C."/>
        </authorList>
    </citation>
    <scope>NUCLEOTIDE SEQUENCE [LARGE SCALE GENOMIC DNA]</scope>
    <source>
        <strain evidence="2 3">HKU4</strain>
    </source>
</reference>
<dbReference type="Proteomes" id="UP000030019">
    <property type="component" value="Unassembled WGS sequence"/>
</dbReference>
<dbReference type="eggNOG" id="COG4709">
    <property type="taxonomic scope" value="Bacteria"/>
</dbReference>
<keyword evidence="1" id="KW-0472">Membrane</keyword>
<dbReference type="Pfam" id="PF22564">
    <property type="entry name" value="HAAS"/>
    <property type="match status" value="1"/>
</dbReference>
<name>A0A0A0DLM2_9STRE</name>
<organism evidence="2 3">
    <name type="scientific">Streptococcus sinensis</name>
    <dbReference type="NCBI Taxonomy" id="176090"/>
    <lineage>
        <taxon>Bacteria</taxon>
        <taxon>Bacillati</taxon>
        <taxon>Bacillota</taxon>
        <taxon>Bacilli</taxon>
        <taxon>Lactobacillales</taxon>
        <taxon>Streptococcaceae</taxon>
        <taxon>Streptococcus</taxon>
    </lineage>
</organism>